<dbReference type="GO" id="GO:0009696">
    <property type="term" value="P:salicylic acid metabolic process"/>
    <property type="evidence" value="ECO:0007669"/>
    <property type="project" value="TreeGrafter"/>
</dbReference>
<dbReference type="InterPro" id="IPR000073">
    <property type="entry name" value="AB_hydrolase_1"/>
</dbReference>
<dbReference type="GO" id="GO:0009820">
    <property type="term" value="P:alkaloid metabolic process"/>
    <property type="evidence" value="ECO:0007669"/>
    <property type="project" value="UniProtKB-KW"/>
</dbReference>
<dbReference type="EMBL" id="AB281493">
    <property type="protein sequence ID" value="BAF58164.1"/>
    <property type="molecule type" value="mRNA"/>
</dbReference>
<sequence>MSPTKHFVAVHGVGHGAWVYYKLKPRIEAAGLKFTAIDLAAAGVNPKKLEEVNSLEEYCAPLFDVLAAVPEGEKVILVGHSGGGLSAAVGMEKFPKKISVAVFLNAIMPDTKNRPSYVMEEYTARTPIEAWKDTQFSAYGEPPITALLCGPEFISTSLYHLSPVEDHTLGKLLVRPGALFVEDLLKGAVKFTDEGFGSVPRVYVVATEDKTIPPEFQRWMIENNPVAEVKEIQGADHLPQFSKPDELTQVLVDIAKNHG</sequence>
<dbReference type="GO" id="GO:0080032">
    <property type="term" value="F:methyl jasmonate esterase activity"/>
    <property type="evidence" value="ECO:0007669"/>
    <property type="project" value="TreeGrafter"/>
</dbReference>
<dbReference type="InterPro" id="IPR045889">
    <property type="entry name" value="MES/HNL"/>
</dbReference>
<evidence type="ECO:0000256" key="3">
    <source>
        <dbReference type="ARBA" id="ARBA00022487"/>
    </source>
</evidence>
<protein>
    <submittedName>
        <fullName evidence="7">Alpha/beta hydrolase fold superfamily</fullName>
    </submittedName>
</protein>
<feature type="domain" description="AB hydrolase-1" evidence="6">
    <location>
        <begin position="8"/>
        <end position="248"/>
    </location>
</feature>
<evidence type="ECO:0000256" key="2">
    <source>
        <dbReference type="ARBA" id="ARBA00008645"/>
    </source>
</evidence>
<dbReference type="Gene3D" id="3.40.50.1820">
    <property type="entry name" value="alpha/beta hydrolase"/>
    <property type="match status" value="1"/>
</dbReference>
<dbReference type="PANTHER" id="PTHR10992">
    <property type="entry name" value="METHYLESTERASE FAMILY MEMBER"/>
    <property type="match status" value="1"/>
</dbReference>
<keyword evidence="5 7" id="KW-0378">Hydrolase</keyword>
<dbReference type="InterPro" id="IPR029058">
    <property type="entry name" value="AB_hydrolase_fold"/>
</dbReference>
<reference evidence="7" key="1">
    <citation type="journal article" date="2007" name="Mol. Genet. Genomics">
        <title>Structure and allele-specific expression variation of novel alpha/beta hydrolase fold proteins in gentian plants.</title>
        <authorList>
            <person name="Hikage T."/>
            <person name="Saitoh Y."/>
            <person name="Tanaka-Saito C."/>
            <person name="Hagami H."/>
            <person name="Satou F."/>
            <person name="Shimotai Y."/>
            <person name="Nakano Y."/>
            <person name="Takahashi M."/>
            <person name="Takahata Y."/>
            <person name="Tsutsumi K."/>
        </authorList>
    </citation>
    <scope>NUCLEOTIDE SEQUENCE</scope>
</reference>
<comment type="pathway">
    <text evidence="1">Alkaloid biosynthesis.</text>
</comment>
<dbReference type="AlphaFoldDB" id="A5A7N4"/>
<evidence type="ECO:0000256" key="1">
    <source>
        <dbReference type="ARBA" id="ARBA00004913"/>
    </source>
</evidence>
<evidence type="ECO:0000256" key="4">
    <source>
        <dbReference type="ARBA" id="ARBA00022589"/>
    </source>
</evidence>
<dbReference type="PANTHER" id="PTHR10992:SF1078">
    <property type="entry name" value="AB HYDROLASE-1 DOMAIN-CONTAINING PROTEIN"/>
    <property type="match status" value="1"/>
</dbReference>
<dbReference type="FunFam" id="3.40.50.1820:FF:000051">
    <property type="entry name" value="(S)-hydroxynitrile lyase"/>
    <property type="match status" value="1"/>
</dbReference>
<dbReference type="GO" id="GO:0009694">
    <property type="term" value="P:jasmonic acid metabolic process"/>
    <property type="evidence" value="ECO:0007669"/>
    <property type="project" value="TreeGrafter"/>
</dbReference>
<proteinExistence type="evidence at transcript level"/>
<evidence type="ECO:0000313" key="7">
    <source>
        <dbReference type="EMBL" id="BAF58164.1"/>
    </source>
</evidence>
<accession>A5A7N4</accession>
<keyword evidence="3" id="KW-0719">Serine esterase</keyword>
<name>A5A7N4_GENTR</name>
<evidence type="ECO:0000259" key="6">
    <source>
        <dbReference type="Pfam" id="PF12697"/>
    </source>
</evidence>
<dbReference type="ESTHER" id="gentr-a5a7n5">
    <property type="family name" value="Hydroxynitrile_lyase"/>
</dbReference>
<gene>
    <name evidence="7" type="primary">W14</name>
</gene>
<dbReference type="GO" id="GO:0080031">
    <property type="term" value="F:methyl salicylate esterase activity"/>
    <property type="evidence" value="ECO:0007669"/>
    <property type="project" value="TreeGrafter"/>
</dbReference>
<evidence type="ECO:0000256" key="5">
    <source>
        <dbReference type="ARBA" id="ARBA00022801"/>
    </source>
</evidence>
<dbReference type="Pfam" id="PF12697">
    <property type="entry name" value="Abhydrolase_6"/>
    <property type="match status" value="1"/>
</dbReference>
<dbReference type="GO" id="GO:0080030">
    <property type="term" value="F:methyl indole-3-acetate esterase activity"/>
    <property type="evidence" value="ECO:0007669"/>
    <property type="project" value="TreeGrafter"/>
</dbReference>
<comment type="similarity">
    <text evidence="2">Belongs to the AB hydrolase superfamily.</text>
</comment>
<organism evidence="7">
    <name type="scientific">Gentiana triflora var. japonica</name>
    <dbReference type="NCBI Taxonomy" id="412118"/>
    <lineage>
        <taxon>Eukaryota</taxon>
        <taxon>Viridiplantae</taxon>
        <taxon>Streptophyta</taxon>
        <taxon>Embryophyta</taxon>
        <taxon>Tracheophyta</taxon>
        <taxon>Spermatophyta</taxon>
        <taxon>Magnoliopsida</taxon>
        <taxon>eudicotyledons</taxon>
        <taxon>Gunneridae</taxon>
        <taxon>Pentapetalae</taxon>
        <taxon>asterids</taxon>
        <taxon>lamiids</taxon>
        <taxon>Gentianales</taxon>
        <taxon>Gentianaceae</taxon>
        <taxon>Gentianeae</taxon>
        <taxon>Gentianinae</taxon>
        <taxon>Gentiana</taxon>
    </lineage>
</organism>
<dbReference type="SUPFAM" id="SSF53474">
    <property type="entry name" value="alpha/beta-Hydrolases"/>
    <property type="match status" value="1"/>
</dbReference>
<keyword evidence="4" id="KW-0017">Alkaloid metabolism</keyword>